<dbReference type="InterPro" id="IPR002711">
    <property type="entry name" value="HNH"/>
</dbReference>
<dbReference type="SMART" id="SM00507">
    <property type="entry name" value="HNHc"/>
    <property type="match status" value="1"/>
</dbReference>
<dbReference type="PANTHER" id="PTHR47642">
    <property type="entry name" value="ATP-DEPENDENT DNA HELICASE"/>
    <property type="match status" value="1"/>
</dbReference>
<dbReference type="Gene3D" id="3.40.50.300">
    <property type="entry name" value="P-loop containing nucleotide triphosphate hydrolases"/>
    <property type="match status" value="1"/>
</dbReference>
<dbReference type="CDD" id="cd00085">
    <property type="entry name" value="HNHc"/>
    <property type="match status" value="1"/>
</dbReference>
<evidence type="ECO:0000259" key="1">
    <source>
        <dbReference type="SMART" id="SM00507"/>
    </source>
</evidence>
<dbReference type="Gene3D" id="1.10.30.50">
    <property type="match status" value="1"/>
</dbReference>
<dbReference type="GO" id="GO:0003676">
    <property type="term" value="F:nucleic acid binding"/>
    <property type="evidence" value="ECO:0007669"/>
    <property type="project" value="InterPro"/>
</dbReference>
<sequence>MISMEIKKNELKNVINENMNKIDKRQLKRINKIVESNKEDEIEKLLNSMNNGNFKLETIQQKRKREKIDKKRNIRRRNEEEIVEYKDVYVSVKITILYKYKNRKSNESHPKDYDIKLKINIPKQNIKDKNYIKEYLKNGNDIKAHINEPFENYTEDNEMIIHSITFITEEELENEEKIEMIDMFMENATYPNIYPNETIPYEHEEHQCVYGALKHHYGWNKEYLFGIFRDFYYNNNNDTKRNNLDIDIEDIEDKEEFTINSGVSSRMLLHLAKLKDFSLYCFDLNYNLFEKNISRNRNLKSMAYIMANHHLYLITDPKIIKSIAEKYKMKTKHFTNLFRGEKEDIKDTFDLEIIENIGVNELNNYTNVNIMYSENDLTELHFQIFKDNNDLLMRVRTSGKKIIYIYYEKYKLHLHADINYHPLLDLDYKKVMKICEKIKIPYKNQSITSIMKDYENMFFGIKRIKLSKTKKNEILTKQSNKCNICKIVLDKKHYDHIRPLSNGGTNDLDNIQALCIGCHLDKTRNEQEQGVYVSINQSESTYNKITSEIFNSNLSKFWAFIEKKDVRIEKKYNIKRSIDINKCRRNILLYGKEDYPVYTVLDKPENYNQEEDIKTGFYFIESKNYMPLRGNGWYSHNMIKYCLENKIINKNNILYKLIPSLTIKNNYFKSFIENVVNNFDSIHKQGPNFFIGSFFMKNTEITKMTFTTDKKEALNQFFDGRKNNFIEYYENILYKIYKTNDIEFNENRIPIYLQILEEEAIELHKMETLINKYDGIVSYYNTDNCIASFKKGKSIDDIINNNYWDDDKKVLKYKYEDIEYKVEIERKGRYIRDELYKLFDQPINIKTDEKYDRDFSELVDEFVNSKKSGCILGRAGCGKSHLVKLIIEKLKLENNNEDDIDRIIGLAPTNKAAIIINGQTIHKFVASYFDNKKVLTNKLKNIRYIIVDEISMMTEIFYNVFLIIKKMFDIKFILVGDFGQLEPVGDRVGIVDYEKSPAFLELCDYNKLILEKCRRSDNKLFDLCKDVKNVDTTIFGKYMTFKNLSFTNKKRKEVNETCMTKYIENKIKKQELTEKDILIIKKEKFDENGQDIRLTKGMPIISKVNRVNMNIVNNQTFIVKEINKDIIIIEDEFDNNIIIEINKKDFSKLFYIAFCITVHKSQGATYNTNYTIHEWNLYTDKMKYVSLSRSTDIKFINIIIKSNK</sequence>
<dbReference type="PANTHER" id="PTHR47642:SF6">
    <property type="entry name" value="ATP-DEPENDENT DNA HELICASE"/>
    <property type="match status" value="1"/>
</dbReference>
<reference evidence="2" key="1">
    <citation type="journal article" date="2020" name="Nature">
        <title>Giant virus diversity and host interactions through global metagenomics.</title>
        <authorList>
            <person name="Schulz F."/>
            <person name="Roux S."/>
            <person name="Paez-Espino D."/>
            <person name="Jungbluth S."/>
            <person name="Walsh D.A."/>
            <person name="Denef V.J."/>
            <person name="McMahon K.D."/>
            <person name="Konstantinidis K.T."/>
            <person name="Eloe-Fadrosh E.A."/>
            <person name="Kyrpides N.C."/>
            <person name="Woyke T."/>
        </authorList>
    </citation>
    <scope>NUCLEOTIDE SEQUENCE</scope>
    <source>
        <strain evidence="2">GVMAG-M-3300023179-2</strain>
    </source>
</reference>
<dbReference type="Pfam" id="PF01844">
    <property type="entry name" value="HNH"/>
    <property type="match status" value="1"/>
</dbReference>
<dbReference type="InterPro" id="IPR003615">
    <property type="entry name" value="HNH_nuc"/>
</dbReference>
<dbReference type="InterPro" id="IPR051055">
    <property type="entry name" value="PIF1_helicase"/>
</dbReference>
<dbReference type="GO" id="GO:0004519">
    <property type="term" value="F:endonuclease activity"/>
    <property type="evidence" value="ECO:0007669"/>
    <property type="project" value="InterPro"/>
</dbReference>
<name>A0A6C0EDF2_9ZZZZ</name>
<feature type="domain" description="HNH nuclease" evidence="1">
    <location>
        <begin position="469"/>
        <end position="520"/>
    </location>
</feature>
<dbReference type="InterPro" id="IPR027417">
    <property type="entry name" value="P-loop_NTPase"/>
</dbReference>
<dbReference type="SUPFAM" id="SSF52540">
    <property type="entry name" value="P-loop containing nucleoside triphosphate hydrolases"/>
    <property type="match status" value="1"/>
</dbReference>
<dbReference type="GO" id="GO:0008270">
    <property type="term" value="F:zinc ion binding"/>
    <property type="evidence" value="ECO:0007669"/>
    <property type="project" value="InterPro"/>
</dbReference>
<dbReference type="AlphaFoldDB" id="A0A6C0EDF2"/>
<protein>
    <recommendedName>
        <fullName evidence="1">HNH nuclease domain-containing protein</fullName>
    </recommendedName>
</protein>
<proteinExistence type="predicted"/>
<accession>A0A6C0EDF2</accession>
<organism evidence="2">
    <name type="scientific">viral metagenome</name>
    <dbReference type="NCBI Taxonomy" id="1070528"/>
    <lineage>
        <taxon>unclassified sequences</taxon>
        <taxon>metagenomes</taxon>
        <taxon>organismal metagenomes</taxon>
    </lineage>
</organism>
<dbReference type="EMBL" id="MN739815">
    <property type="protein sequence ID" value="QHT27206.1"/>
    <property type="molecule type" value="Genomic_DNA"/>
</dbReference>
<dbReference type="Pfam" id="PF13245">
    <property type="entry name" value="AAA_19"/>
    <property type="match status" value="1"/>
</dbReference>
<evidence type="ECO:0000313" key="2">
    <source>
        <dbReference type="EMBL" id="QHT27206.1"/>
    </source>
</evidence>